<dbReference type="GO" id="GO:0016491">
    <property type="term" value="F:oxidoreductase activity"/>
    <property type="evidence" value="ECO:0007669"/>
    <property type="project" value="UniProtKB-KW"/>
</dbReference>
<name>A0AAN9YDJ5_9PEZI</name>
<comment type="similarity">
    <text evidence="1">Belongs to the NmrA-type oxidoreductase family. Isoflavone reductase subfamily.</text>
</comment>
<dbReference type="SUPFAM" id="SSF51735">
    <property type="entry name" value="NAD(P)-binding Rossmann-fold domains"/>
    <property type="match status" value="1"/>
</dbReference>
<dbReference type="EMBL" id="JAJSPL020000027">
    <property type="protein sequence ID" value="KAK7737904.1"/>
    <property type="molecule type" value="Genomic_DNA"/>
</dbReference>
<dbReference type="Pfam" id="PF13460">
    <property type="entry name" value="NAD_binding_10"/>
    <property type="match status" value="1"/>
</dbReference>
<evidence type="ECO:0000256" key="3">
    <source>
        <dbReference type="ARBA" id="ARBA00023002"/>
    </source>
</evidence>
<evidence type="ECO:0000259" key="4">
    <source>
        <dbReference type="Pfam" id="PF13460"/>
    </source>
</evidence>
<sequence length="344" mass="38508">MMRVAIAGGGGFAWILAREIQLAETAITVLVLSGRERQEHADFEPLGAQVAVVDYSNVEELRYTLQGVDVVVSTVSGRPQLNLIDAAHRARVQTFVPSEFEGALAQRPTSHDPLGRGSEEALGFLQQCSQPSRTQSHAMRFTVFSCGVFYERFAPGGLAMFNIGTSHNVQNPGDYLVNIANATAEIIELDANGVPAMVSMTSVYDVARYVVAAIDAGPENWPREFRMRGDRLSVRDILRACESVRNVPFDQIVHEYCSIPSQLEFSIHMGNYTGNWQRWNYFQQLLATANGRYDFGQANLNEMIDAKEGVEFVPERFVDWLRRIWSQSLPQFQSEFQSATMQIN</sequence>
<comment type="caution">
    <text evidence="5">The sequence shown here is derived from an EMBL/GenBank/DDBJ whole genome shotgun (WGS) entry which is preliminary data.</text>
</comment>
<evidence type="ECO:0000313" key="5">
    <source>
        <dbReference type="EMBL" id="KAK7737904.1"/>
    </source>
</evidence>
<dbReference type="PANTHER" id="PTHR47706:SF5">
    <property type="entry name" value="ISOFLAVONE REDUCTASE"/>
    <property type="match status" value="1"/>
</dbReference>
<keyword evidence="6" id="KW-1185">Reference proteome</keyword>
<proteinExistence type="inferred from homology"/>
<dbReference type="Proteomes" id="UP001320245">
    <property type="component" value="Unassembled WGS sequence"/>
</dbReference>
<dbReference type="PANTHER" id="PTHR47706">
    <property type="entry name" value="NMRA-LIKE FAMILY PROTEIN"/>
    <property type="match status" value="1"/>
</dbReference>
<dbReference type="InterPro" id="IPR016040">
    <property type="entry name" value="NAD(P)-bd_dom"/>
</dbReference>
<dbReference type="AlphaFoldDB" id="A0AAN9YDJ5"/>
<dbReference type="Gene3D" id="3.40.50.720">
    <property type="entry name" value="NAD(P)-binding Rossmann-like Domain"/>
    <property type="match status" value="1"/>
</dbReference>
<reference evidence="5 6" key="1">
    <citation type="journal article" date="2023" name="PLoS ONE">
        <title>Cytospora paraplurivora sp. nov. isolated from orchards with fruit tree decline syndrome in Ontario, Canada.</title>
        <authorList>
            <person name="Ilyukhin E."/>
            <person name="Nguyen H.D.T."/>
            <person name="Castle A.J."/>
            <person name="Ellouze W."/>
        </authorList>
    </citation>
    <scope>NUCLEOTIDE SEQUENCE [LARGE SCALE GENOMIC DNA]</scope>
    <source>
        <strain evidence="5 6">FDS-564</strain>
    </source>
</reference>
<feature type="domain" description="NAD(P)-binding" evidence="4">
    <location>
        <begin position="31"/>
        <end position="112"/>
    </location>
</feature>
<evidence type="ECO:0000256" key="1">
    <source>
        <dbReference type="ARBA" id="ARBA00005725"/>
    </source>
</evidence>
<keyword evidence="3" id="KW-0560">Oxidoreductase</keyword>
<gene>
    <name evidence="5" type="ORF">SLS53_006282</name>
</gene>
<accession>A0AAN9YDJ5</accession>
<evidence type="ECO:0000313" key="6">
    <source>
        <dbReference type="Proteomes" id="UP001320245"/>
    </source>
</evidence>
<evidence type="ECO:0000256" key="2">
    <source>
        <dbReference type="ARBA" id="ARBA00022857"/>
    </source>
</evidence>
<dbReference type="InterPro" id="IPR051609">
    <property type="entry name" value="NmrA/Isoflavone_reductase-like"/>
</dbReference>
<keyword evidence="2" id="KW-0521">NADP</keyword>
<protein>
    <recommendedName>
        <fullName evidence="4">NAD(P)-binding domain-containing protein</fullName>
    </recommendedName>
</protein>
<dbReference type="InterPro" id="IPR036291">
    <property type="entry name" value="NAD(P)-bd_dom_sf"/>
</dbReference>
<organism evidence="5 6">
    <name type="scientific">Cytospora paraplurivora</name>
    <dbReference type="NCBI Taxonomy" id="2898453"/>
    <lineage>
        <taxon>Eukaryota</taxon>
        <taxon>Fungi</taxon>
        <taxon>Dikarya</taxon>
        <taxon>Ascomycota</taxon>
        <taxon>Pezizomycotina</taxon>
        <taxon>Sordariomycetes</taxon>
        <taxon>Sordariomycetidae</taxon>
        <taxon>Diaporthales</taxon>
        <taxon>Cytosporaceae</taxon>
        <taxon>Cytospora</taxon>
    </lineage>
</organism>